<dbReference type="InterPro" id="IPR001810">
    <property type="entry name" value="F-box_dom"/>
</dbReference>
<dbReference type="Proteomes" id="UP000622797">
    <property type="component" value="Unassembled WGS sequence"/>
</dbReference>
<dbReference type="AlphaFoldDB" id="A0A8H4U2Y0"/>
<dbReference type="PROSITE" id="PS50181">
    <property type="entry name" value="FBOX"/>
    <property type="match status" value="1"/>
</dbReference>
<sequence>MYRTIYCVMCGCPFVVPYRQGSTPAENNWSSADPTEDESKQWLSEFRILGSPSSIKEYATPDFYPTRNESEIPGVFISGPAESYYEYGRGVKIEGRDYVVLAQPRSSNHILFPIHTNCLDILQRALAWRAEQKTWSPSLLDVYETLCAKFARNFTREERKKWKKEVFHTRPEYMDLGLAFETKYYGARDFWTVGGWEPTNTNETVIVSSDQKRVEEDSDTSVDFGTLYLNATPRSSLEGLPTEILDLITSFLPVPDVLRLQRCSKTLLLRMVLDQKFWRTNLLKGRLVPYIWDLECFQENLKNLKGWASSSEALDVCDWKSLAKMLDMVIGG</sequence>
<dbReference type="InterPro" id="IPR036047">
    <property type="entry name" value="F-box-like_dom_sf"/>
</dbReference>
<organism evidence="2 3">
    <name type="scientific">Fusarium sarcochroum</name>
    <dbReference type="NCBI Taxonomy" id="1208366"/>
    <lineage>
        <taxon>Eukaryota</taxon>
        <taxon>Fungi</taxon>
        <taxon>Dikarya</taxon>
        <taxon>Ascomycota</taxon>
        <taxon>Pezizomycotina</taxon>
        <taxon>Sordariomycetes</taxon>
        <taxon>Hypocreomycetidae</taxon>
        <taxon>Hypocreales</taxon>
        <taxon>Nectriaceae</taxon>
        <taxon>Fusarium</taxon>
        <taxon>Fusarium lateritium species complex</taxon>
    </lineage>
</organism>
<accession>A0A8H4U2Y0</accession>
<reference evidence="2" key="2">
    <citation type="submission" date="2020-05" db="EMBL/GenBank/DDBJ databases">
        <authorList>
            <person name="Kim H.-S."/>
            <person name="Proctor R.H."/>
            <person name="Brown D.W."/>
        </authorList>
    </citation>
    <scope>NUCLEOTIDE SEQUENCE</scope>
    <source>
        <strain evidence="2">NRRL 20472</strain>
    </source>
</reference>
<keyword evidence="3" id="KW-1185">Reference proteome</keyword>
<protein>
    <recommendedName>
        <fullName evidence="1">F-box domain-containing protein</fullName>
    </recommendedName>
</protein>
<gene>
    <name evidence="2" type="ORF">FSARC_3870</name>
</gene>
<name>A0A8H4U2Y0_9HYPO</name>
<comment type="caution">
    <text evidence="2">The sequence shown here is derived from an EMBL/GenBank/DDBJ whole genome shotgun (WGS) entry which is preliminary data.</text>
</comment>
<proteinExistence type="predicted"/>
<dbReference type="OrthoDB" id="3932329at2759"/>
<reference evidence="2" key="1">
    <citation type="journal article" date="2020" name="BMC Genomics">
        <title>Correction to: Identification and distribution of gene clusters required for synthesis of sphingolipid metabolism inhibitors in diverse species of the filamentous fungus Fusarium.</title>
        <authorList>
            <person name="Kim H.S."/>
            <person name="Lohmar J.M."/>
            <person name="Busman M."/>
            <person name="Brown D.W."/>
            <person name="Naumann T.A."/>
            <person name="Divon H.H."/>
            <person name="Lysoe E."/>
            <person name="Uhlig S."/>
            <person name="Proctor R.H."/>
        </authorList>
    </citation>
    <scope>NUCLEOTIDE SEQUENCE</scope>
    <source>
        <strain evidence="2">NRRL 20472</strain>
    </source>
</reference>
<feature type="domain" description="F-box" evidence="1">
    <location>
        <begin position="234"/>
        <end position="281"/>
    </location>
</feature>
<dbReference type="SUPFAM" id="SSF81383">
    <property type="entry name" value="F-box domain"/>
    <property type="match status" value="1"/>
</dbReference>
<evidence type="ECO:0000313" key="3">
    <source>
        <dbReference type="Proteomes" id="UP000622797"/>
    </source>
</evidence>
<evidence type="ECO:0000259" key="1">
    <source>
        <dbReference type="PROSITE" id="PS50181"/>
    </source>
</evidence>
<dbReference type="EMBL" id="JABEXW010000186">
    <property type="protein sequence ID" value="KAF4968841.1"/>
    <property type="molecule type" value="Genomic_DNA"/>
</dbReference>
<evidence type="ECO:0000313" key="2">
    <source>
        <dbReference type="EMBL" id="KAF4968841.1"/>
    </source>
</evidence>